<proteinExistence type="predicted"/>
<protein>
    <submittedName>
        <fullName evidence="1">Uncharacterized protein</fullName>
    </submittedName>
</protein>
<dbReference type="AlphaFoldDB" id="A0A4Z2E3H8"/>
<organism evidence="1 2">
    <name type="scientific">Liparis tanakae</name>
    <name type="common">Tanaka's snailfish</name>
    <dbReference type="NCBI Taxonomy" id="230148"/>
    <lineage>
        <taxon>Eukaryota</taxon>
        <taxon>Metazoa</taxon>
        <taxon>Chordata</taxon>
        <taxon>Craniata</taxon>
        <taxon>Vertebrata</taxon>
        <taxon>Euteleostomi</taxon>
        <taxon>Actinopterygii</taxon>
        <taxon>Neopterygii</taxon>
        <taxon>Teleostei</taxon>
        <taxon>Neoteleostei</taxon>
        <taxon>Acanthomorphata</taxon>
        <taxon>Eupercaria</taxon>
        <taxon>Perciformes</taxon>
        <taxon>Cottioidei</taxon>
        <taxon>Cottales</taxon>
        <taxon>Liparidae</taxon>
        <taxon>Liparis</taxon>
    </lineage>
</organism>
<sequence length="24" mass="2926">MEEEVLQTQREDPLLRQRLQVSDL</sequence>
<gene>
    <name evidence="1" type="ORF">EYF80_066393</name>
</gene>
<reference evidence="1 2" key="1">
    <citation type="submission" date="2019-03" db="EMBL/GenBank/DDBJ databases">
        <title>First draft genome of Liparis tanakae, snailfish: a comprehensive survey of snailfish specific genes.</title>
        <authorList>
            <person name="Kim W."/>
            <person name="Song I."/>
            <person name="Jeong J.-H."/>
            <person name="Kim D."/>
            <person name="Kim S."/>
            <person name="Ryu S."/>
            <person name="Song J.Y."/>
            <person name="Lee S.K."/>
        </authorList>
    </citation>
    <scope>NUCLEOTIDE SEQUENCE [LARGE SCALE GENOMIC DNA]</scope>
    <source>
        <tissue evidence="1">Muscle</tissue>
    </source>
</reference>
<dbReference type="EMBL" id="SRLO01018325">
    <property type="protein sequence ID" value="TNN23486.1"/>
    <property type="molecule type" value="Genomic_DNA"/>
</dbReference>
<evidence type="ECO:0000313" key="2">
    <source>
        <dbReference type="Proteomes" id="UP000314294"/>
    </source>
</evidence>
<evidence type="ECO:0000313" key="1">
    <source>
        <dbReference type="EMBL" id="TNN23486.1"/>
    </source>
</evidence>
<keyword evidence="2" id="KW-1185">Reference proteome</keyword>
<accession>A0A4Z2E3H8</accession>
<comment type="caution">
    <text evidence="1">The sequence shown here is derived from an EMBL/GenBank/DDBJ whole genome shotgun (WGS) entry which is preliminary data.</text>
</comment>
<name>A0A4Z2E3H8_9TELE</name>
<dbReference type="Proteomes" id="UP000314294">
    <property type="component" value="Unassembled WGS sequence"/>
</dbReference>